<evidence type="ECO:0000256" key="1">
    <source>
        <dbReference type="SAM" id="Phobius"/>
    </source>
</evidence>
<dbReference type="InterPro" id="IPR051380">
    <property type="entry name" value="pH-response_reg_palI/RIM9"/>
</dbReference>
<dbReference type="PANTHER" id="PTHR28013:SF4">
    <property type="entry name" value="MARVEL DOMAIN-CONTAINING PROTEIN"/>
    <property type="match status" value="1"/>
</dbReference>
<evidence type="ECO:0000313" key="3">
    <source>
        <dbReference type="Proteomes" id="UP000298327"/>
    </source>
</evidence>
<keyword evidence="1" id="KW-0812">Transmembrane</keyword>
<feature type="transmembrane region" description="Helical" evidence="1">
    <location>
        <begin position="137"/>
        <end position="159"/>
    </location>
</feature>
<keyword evidence="1" id="KW-1133">Transmembrane helix</keyword>
<dbReference type="PANTHER" id="PTHR28013">
    <property type="entry name" value="PROTEIN DCV1-RELATED"/>
    <property type="match status" value="1"/>
</dbReference>
<accession>A0A4Y9YYA6</accession>
<gene>
    <name evidence="2" type="ORF">EVG20_g4500</name>
</gene>
<organism evidence="2 3">
    <name type="scientific">Dentipellis fragilis</name>
    <dbReference type="NCBI Taxonomy" id="205917"/>
    <lineage>
        <taxon>Eukaryota</taxon>
        <taxon>Fungi</taxon>
        <taxon>Dikarya</taxon>
        <taxon>Basidiomycota</taxon>
        <taxon>Agaricomycotina</taxon>
        <taxon>Agaricomycetes</taxon>
        <taxon>Russulales</taxon>
        <taxon>Hericiaceae</taxon>
        <taxon>Dentipellis</taxon>
    </lineage>
</organism>
<comment type="caution">
    <text evidence="2">The sequence shown here is derived from an EMBL/GenBank/DDBJ whole genome shotgun (WGS) entry which is preliminary data.</text>
</comment>
<dbReference type="Proteomes" id="UP000298327">
    <property type="component" value="Unassembled WGS sequence"/>
</dbReference>
<keyword evidence="1" id="KW-0472">Membrane</keyword>
<dbReference type="AlphaFoldDB" id="A0A4Y9YYA6"/>
<feature type="transmembrane region" description="Helical" evidence="1">
    <location>
        <begin position="218"/>
        <end position="237"/>
    </location>
</feature>
<protein>
    <recommendedName>
        <fullName evidence="4">Pali-domain-containing protein</fullName>
    </recommendedName>
</protein>
<dbReference type="InterPro" id="IPR009571">
    <property type="entry name" value="SUR7/Rim9-like_fungi"/>
</dbReference>
<evidence type="ECO:0000313" key="2">
    <source>
        <dbReference type="EMBL" id="TFY66593.1"/>
    </source>
</evidence>
<dbReference type="GO" id="GO:0005886">
    <property type="term" value="C:plasma membrane"/>
    <property type="evidence" value="ECO:0007669"/>
    <property type="project" value="InterPro"/>
</dbReference>
<dbReference type="Pfam" id="PF06687">
    <property type="entry name" value="SUR7"/>
    <property type="match status" value="1"/>
</dbReference>
<proteinExistence type="predicted"/>
<feature type="transmembrane region" description="Helical" evidence="1">
    <location>
        <begin position="171"/>
        <end position="198"/>
    </location>
</feature>
<evidence type="ECO:0008006" key="4">
    <source>
        <dbReference type="Google" id="ProtNLM"/>
    </source>
</evidence>
<dbReference type="OrthoDB" id="3881at2759"/>
<dbReference type="STRING" id="205917.A0A4Y9YYA6"/>
<name>A0A4Y9YYA6_9AGAM</name>
<sequence>MRCFRRRYYEDERHHHRHHHHHHSRSSRRHAGFTGFLLFSAFILFLLVAISLPIIKPIYLLQIEATPVGVQPATSTGDLLRFGVWGVCITSPLNPPTAFTNDGDCLGPMLGYTLDPSILSFLTNNQQELVNIVEKGITVLLVLHPVAAGLSLLTLLPILLTCCIYHNLTWILSLVSCIVTALVSSVVLAADLALVIIARDRLKDTEFANLGVDFGNGVWMVLAGVAVTWLCVILLSAKVCRCCGYGRKHDDYYDPYYGY</sequence>
<dbReference type="GO" id="GO:0035838">
    <property type="term" value="C:growing cell tip"/>
    <property type="evidence" value="ECO:0007669"/>
    <property type="project" value="TreeGrafter"/>
</dbReference>
<reference evidence="2 3" key="1">
    <citation type="submission" date="2019-02" db="EMBL/GenBank/DDBJ databases">
        <title>Genome sequencing of the rare red list fungi Dentipellis fragilis.</title>
        <authorList>
            <person name="Buettner E."/>
            <person name="Kellner H."/>
        </authorList>
    </citation>
    <scope>NUCLEOTIDE SEQUENCE [LARGE SCALE GENOMIC DNA]</scope>
    <source>
        <strain evidence="2 3">DSM 105465</strain>
    </source>
</reference>
<dbReference type="EMBL" id="SEOQ01000234">
    <property type="protein sequence ID" value="TFY66593.1"/>
    <property type="molecule type" value="Genomic_DNA"/>
</dbReference>
<feature type="transmembrane region" description="Helical" evidence="1">
    <location>
        <begin position="33"/>
        <end position="55"/>
    </location>
</feature>
<dbReference type="GO" id="GO:0032153">
    <property type="term" value="C:cell division site"/>
    <property type="evidence" value="ECO:0007669"/>
    <property type="project" value="TreeGrafter"/>
</dbReference>
<keyword evidence="3" id="KW-1185">Reference proteome</keyword>